<evidence type="ECO:0000256" key="4">
    <source>
        <dbReference type="ARBA" id="ARBA00022840"/>
    </source>
</evidence>
<dbReference type="Gene3D" id="3.40.1170.10">
    <property type="entry name" value="DNA repair protein MutS, domain I"/>
    <property type="match status" value="1"/>
</dbReference>
<dbReference type="Gene3D" id="3.40.50.300">
    <property type="entry name" value="P-loop containing nucleotide triphosphate hydrolases"/>
    <property type="match status" value="1"/>
</dbReference>
<keyword evidence="3" id="KW-0227">DNA damage</keyword>
<dbReference type="PANTHER" id="PTHR11361">
    <property type="entry name" value="DNA MISMATCH REPAIR PROTEIN MUTS FAMILY MEMBER"/>
    <property type="match status" value="1"/>
</dbReference>
<dbReference type="SMART" id="SM00534">
    <property type="entry name" value="MUTSac"/>
    <property type="match status" value="1"/>
</dbReference>
<dbReference type="PROSITE" id="PS00486">
    <property type="entry name" value="DNA_MISMATCH_REPAIR_2"/>
    <property type="match status" value="1"/>
</dbReference>
<dbReference type="InterPro" id="IPR045076">
    <property type="entry name" value="MutS"/>
</dbReference>
<comment type="similarity">
    <text evidence="1">Belongs to the DNA mismatch repair MutS family.</text>
</comment>
<dbReference type="InterPro" id="IPR036187">
    <property type="entry name" value="DNA_mismatch_repair_MutS_sf"/>
</dbReference>
<dbReference type="GO" id="GO:0032301">
    <property type="term" value="C:MutSalpha complex"/>
    <property type="evidence" value="ECO:0007669"/>
    <property type="project" value="TreeGrafter"/>
</dbReference>
<evidence type="ECO:0000256" key="5">
    <source>
        <dbReference type="ARBA" id="ARBA00023125"/>
    </source>
</evidence>
<name>A0A2I0B6L6_9ASPA</name>
<keyword evidence="5" id="KW-0238">DNA-binding</keyword>
<dbReference type="InterPro" id="IPR000432">
    <property type="entry name" value="DNA_mismatch_repair_MutS_C"/>
</dbReference>
<evidence type="ECO:0000259" key="6">
    <source>
        <dbReference type="PROSITE" id="PS00486"/>
    </source>
</evidence>
<dbReference type="PANTHER" id="PTHR11361:SF148">
    <property type="entry name" value="DNA MISMATCH REPAIR PROTEIN MSH6"/>
    <property type="match status" value="1"/>
</dbReference>
<evidence type="ECO:0000256" key="3">
    <source>
        <dbReference type="ARBA" id="ARBA00022763"/>
    </source>
</evidence>
<dbReference type="InterPro" id="IPR007860">
    <property type="entry name" value="DNA_mmatch_repair_MutS_con_dom"/>
</dbReference>
<keyword evidence="2" id="KW-0547">Nucleotide-binding</keyword>
<dbReference type="GO" id="GO:0140664">
    <property type="term" value="F:ATP-dependent DNA damage sensor activity"/>
    <property type="evidence" value="ECO:0007669"/>
    <property type="project" value="InterPro"/>
</dbReference>
<dbReference type="GO" id="GO:0030983">
    <property type="term" value="F:mismatched DNA binding"/>
    <property type="evidence" value="ECO:0007669"/>
    <property type="project" value="InterPro"/>
</dbReference>
<keyword evidence="4" id="KW-0067">ATP-binding</keyword>
<dbReference type="Gene3D" id="3.30.420.110">
    <property type="entry name" value="MutS, connector domain"/>
    <property type="match status" value="1"/>
</dbReference>
<dbReference type="GO" id="GO:0006298">
    <property type="term" value="P:mismatch repair"/>
    <property type="evidence" value="ECO:0007669"/>
    <property type="project" value="InterPro"/>
</dbReference>
<dbReference type="InterPro" id="IPR036678">
    <property type="entry name" value="MutS_con_dom_sf"/>
</dbReference>
<organism evidence="7 8">
    <name type="scientific">Apostasia shenzhenica</name>
    <dbReference type="NCBI Taxonomy" id="1088818"/>
    <lineage>
        <taxon>Eukaryota</taxon>
        <taxon>Viridiplantae</taxon>
        <taxon>Streptophyta</taxon>
        <taxon>Embryophyta</taxon>
        <taxon>Tracheophyta</taxon>
        <taxon>Spermatophyta</taxon>
        <taxon>Magnoliopsida</taxon>
        <taxon>Liliopsida</taxon>
        <taxon>Asparagales</taxon>
        <taxon>Orchidaceae</taxon>
        <taxon>Apostasioideae</taxon>
        <taxon>Apostasia</taxon>
    </lineage>
</organism>
<sequence>MQPVHPLSLKFLVFPPSFCHLAFLTSHIAFPSLFLPRGPLSLCVPAHTDFDEMQRQKSILSFFQKPSSETPMSGVRHSVSGKTPCRPAGWQDSLQASALPEIAKDIFAEDVSVAETPSEKISCPCRRSGNIAMDEDDEHDNRVAQPFSNILHKFYRENKSANSVTENQIDSYSPSSCAASFTIDDGYINKDNGSSRHGSLKDHNLIMGVGEKSLNIEFDQDFPGPETPAMRPRVPRFKRIQENYHERHCVTNSILPEPNKRQKPLEDLLLKTKADEEVSGCCSSKFEWLDPCNIRDASGRCPTDPLYDNRTLYIPSNSLKKMSASQKQYWNVKCQYMDVVLFFKVGKFYELYELDAEIGHKELDWKMTVNGVGKCRQVGISEAGIDDAVQKLIARGYKVGRMEQVETAGQAKSRGANSVIERRLVLVSTPSTVTEVLGPDAVHLLALKEGELNSGSTSYGFAFLDYATLKFWVGSFTDDGSCTTLGALVMQVSPREILHEKSGLSLKTERALQKYSSAGPTTMQLTPIVPAADILDTSDVKRLIGSRGYFKGSISWSSVIEASMHHDQILCALSNLICHVSRLKLDDALFNGELLPYHLYKGCLRMDGQTLVNLEIFCNNLDGGPSGTLYKHLDHCITSGGKRLLRRWICHPLIVVDDINGRLDFVEELVNHPEVISVMSHYLCKLPDLDRLVGRIKAYAGSSHTLLVPLIGEKLLKQRIRTFCMLIKGLRVGLDFLILLQKEGKLFSLSRVVNLPLLTALDGLLDQFEAAISDNFPYYQDHDRKDSDAEKLSDLVELFIRKVAEWSQVIHALNSIDVLQSFAATAISSPGSMSRPHFRPAISLNSSNRGNKGPTLLVKGLWHPYAVGHNENGQVPNDVNLGEDTSEKYSCALLLTGPNMGGKSTLLRATCLAVILAQLGCYVPCEHCMLSPADVIFTRLGATDRIMSGESTFYVECSETASILQNTTPDSLVLLDELGRGTSTFDGYAIAYAVLRHLVENVGCRLVFATHYNPLTKEFASHPRVNMQHMACTFNQGINSEPELVFLYRLASGSCPESYGLQVASLAGIPRSVIEAASTAGKQMKTMISNNFKSSEERSQFSTLHEEWLRTILAISRAGREQWDEDASDTLLCLWHEMGSFHRPNSLKIKA</sequence>
<dbReference type="InterPro" id="IPR007695">
    <property type="entry name" value="DNA_mismatch_repair_MutS-lik_N"/>
</dbReference>
<dbReference type="GO" id="GO:0005524">
    <property type="term" value="F:ATP binding"/>
    <property type="evidence" value="ECO:0007669"/>
    <property type="project" value="UniProtKB-KW"/>
</dbReference>
<dbReference type="SUPFAM" id="SSF53150">
    <property type="entry name" value="DNA repair protein MutS, domain II"/>
    <property type="match status" value="1"/>
</dbReference>
<dbReference type="InterPro" id="IPR027417">
    <property type="entry name" value="P-loop_NTPase"/>
</dbReference>
<dbReference type="Pfam" id="PF05188">
    <property type="entry name" value="MutS_II"/>
    <property type="match status" value="1"/>
</dbReference>
<evidence type="ECO:0000256" key="1">
    <source>
        <dbReference type="ARBA" id="ARBA00006271"/>
    </source>
</evidence>
<dbReference type="Pfam" id="PF00488">
    <property type="entry name" value="MutS_V"/>
    <property type="match status" value="1"/>
</dbReference>
<keyword evidence="8" id="KW-1185">Reference proteome</keyword>
<dbReference type="Pfam" id="PF05192">
    <property type="entry name" value="MutS_III"/>
    <property type="match status" value="1"/>
</dbReference>
<dbReference type="InterPro" id="IPR016151">
    <property type="entry name" value="DNA_mismatch_repair_MutS_N"/>
</dbReference>
<dbReference type="SUPFAM" id="SSF48334">
    <property type="entry name" value="DNA repair protein MutS, domain III"/>
    <property type="match status" value="1"/>
</dbReference>
<accession>A0A2I0B6L6</accession>
<dbReference type="OrthoDB" id="10252754at2759"/>
<dbReference type="SMART" id="SM00533">
    <property type="entry name" value="MUTSd"/>
    <property type="match status" value="1"/>
</dbReference>
<dbReference type="SUPFAM" id="SSF52540">
    <property type="entry name" value="P-loop containing nucleoside triphosphate hydrolases"/>
    <property type="match status" value="1"/>
</dbReference>
<dbReference type="AlphaFoldDB" id="A0A2I0B6L6"/>
<proteinExistence type="inferred from homology"/>
<dbReference type="FunFam" id="3.40.50.300:FF:001335">
    <property type="entry name" value="DNA mismatch repair protein"/>
    <property type="match status" value="1"/>
</dbReference>
<dbReference type="Proteomes" id="UP000236161">
    <property type="component" value="Unassembled WGS sequence"/>
</dbReference>
<dbReference type="SUPFAM" id="SSF55271">
    <property type="entry name" value="DNA repair protein MutS, domain I"/>
    <property type="match status" value="1"/>
</dbReference>
<dbReference type="STRING" id="1088818.A0A2I0B6L6"/>
<gene>
    <name evidence="7" type="primary">MSH7</name>
    <name evidence="7" type="ORF">AXF42_Ash005315</name>
</gene>
<reference evidence="7 8" key="1">
    <citation type="journal article" date="2017" name="Nature">
        <title>The Apostasia genome and the evolution of orchids.</title>
        <authorList>
            <person name="Zhang G.Q."/>
            <person name="Liu K.W."/>
            <person name="Li Z."/>
            <person name="Lohaus R."/>
            <person name="Hsiao Y.Y."/>
            <person name="Niu S.C."/>
            <person name="Wang J.Y."/>
            <person name="Lin Y.C."/>
            <person name="Xu Q."/>
            <person name="Chen L.J."/>
            <person name="Yoshida K."/>
            <person name="Fujiwara S."/>
            <person name="Wang Z.W."/>
            <person name="Zhang Y.Q."/>
            <person name="Mitsuda N."/>
            <person name="Wang M."/>
            <person name="Liu G.H."/>
            <person name="Pecoraro L."/>
            <person name="Huang H.X."/>
            <person name="Xiao X.J."/>
            <person name="Lin M."/>
            <person name="Wu X.Y."/>
            <person name="Wu W.L."/>
            <person name="Chen Y.Y."/>
            <person name="Chang S.B."/>
            <person name="Sakamoto S."/>
            <person name="Ohme-Takagi M."/>
            <person name="Yagi M."/>
            <person name="Zeng S.J."/>
            <person name="Shen C.Y."/>
            <person name="Yeh C.M."/>
            <person name="Luo Y.B."/>
            <person name="Tsai W.C."/>
            <person name="Van de Peer Y."/>
            <person name="Liu Z.J."/>
        </authorList>
    </citation>
    <scope>NUCLEOTIDE SEQUENCE [LARGE SCALE GENOMIC DNA]</scope>
    <source>
        <strain evidence="8">cv. Shenzhen</strain>
        <tissue evidence="7">Stem</tissue>
    </source>
</reference>
<feature type="domain" description="DNA mismatch repair proteins mutS family" evidence="6">
    <location>
        <begin position="971"/>
        <end position="987"/>
    </location>
</feature>
<evidence type="ECO:0000313" key="7">
    <source>
        <dbReference type="EMBL" id="PKA63420.1"/>
    </source>
</evidence>
<dbReference type="EMBL" id="KZ451908">
    <property type="protein sequence ID" value="PKA63420.1"/>
    <property type="molecule type" value="Genomic_DNA"/>
</dbReference>
<dbReference type="InterPro" id="IPR007696">
    <property type="entry name" value="DNA_mismatch_repair_MutS_core"/>
</dbReference>
<dbReference type="Gene3D" id="1.10.1420.10">
    <property type="match status" value="1"/>
</dbReference>
<evidence type="ECO:0000313" key="8">
    <source>
        <dbReference type="Proteomes" id="UP000236161"/>
    </source>
</evidence>
<evidence type="ECO:0000256" key="2">
    <source>
        <dbReference type="ARBA" id="ARBA00022741"/>
    </source>
</evidence>
<dbReference type="Pfam" id="PF01624">
    <property type="entry name" value="MutS_I"/>
    <property type="match status" value="1"/>
</dbReference>
<protein>
    <submittedName>
        <fullName evidence="7">DNA mismatch repair protein MSH7</fullName>
    </submittedName>
</protein>